<name>A0A7T6ZEC1_9BACI</name>
<keyword evidence="2" id="KW-0560">Oxidoreductase</keyword>
<protein>
    <submittedName>
        <fullName evidence="4">Aldehyde dehydrogenase family protein</fullName>
    </submittedName>
</protein>
<dbReference type="Gene3D" id="3.40.605.10">
    <property type="entry name" value="Aldehyde Dehydrogenase, Chain A, domain 1"/>
    <property type="match status" value="1"/>
</dbReference>
<dbReference type="GO" id="GO:0008911">
    <property type="term" value="F:lactaldehyde dehydrogenase (NAD+) activity"/>
    <property type="evidence" value="ECO:0007669"/>
    <property type="project" value="TreeGrafter"/>
</dbReference>
<dbReference type="InterPro" id="IPR016163">
    <property type="entry name" value="Ald_DH_C"/>
</dbReference>
<keyword evidence="5" id="KW-1185">Reference proteome</keyword>
<dbReference type="PANTHER" id="PTHR42991:SF1">
    <property type="entry name" value="ALDEHYDE DEHYDROGENASE"/>
    <property type="match status" value="1"/>
</dbReference>
<dbReference type="InterPro" id="IPR016162">
    <property type="entry name" value="Ald_DH_N"/>
</dbReference>
<evidence type="ECO:0000256" key="2">
    <source>
        <dbReference type="ARBA" id="ARBA00023002"/>
    </source>
</evidence>
<dbReference type="Gene3D" id="3.40.309.10">
    <property type="entry name" value="Aldehyde Dehydrogenase, Chain A, domain 2"/>
    <property type="match status" value="1"/>
</dbReference>
<dbReference type="InterPro" id="IPR051020">
    <property type="entry name" value="ALDH-related_metabolic_enz"/>
</dbReference>
<evidence type="ECO:0000313" key="5">
    <source>
        <dbReference type="Proteomes" id="UP000595349"/>
    </source>
</evidence>
<dbReference type="PANTHER" id="PTHR42991">
    <property type="entry name" value="ALDEHYDE DEHYDROGENASE"/>
    <property type="match status" value="1"/>
</dbReference>
<evidence type="ECO:0000259" key="3">
    <source>
        <dbReference type="Pfam" id="PF00171"/>
    </source>
</evidence>
<dbReference type="KEGG" id="scib:HUG20_08715"/>
<dbReference type="SUPFAM" id="SSF53720">
    <property type="entry name" value="ALDH-like"/>
    <property type="match status" value="1"/>
</dbReference>
<comment type="similarity">
    <text evidence="1">Belongs to the aldehyde dehydrogenase family.</text>
</comment>
<dbReference type="InterPro" id="IPR016161">
    <property type="entry name" value="Ald_DH/histidinol_DH"/>
</dbReference>
<dbReference type="EMBL" id="CP054706">
    <property type="protein sequence ID" value="QQK81915.1"/>
    <property type="molecule type" value="Genomic_DNA"/>
</dbReference>
<feature type="domain" description="Aldehyde dehydrogenase" evidence="3">
    <location>
        <begin position="10"/>
        <end position="464"/>
    </location>
</feature>
<evidence type="ECO:0000256" key="1">
    <source>
        <dbReference type="ARBA" id="ARBA00009986"/>
    </source>
</evidence>
<reference evidence="4 5" key="1">
    <citation type="submission" date="2020-06" db="EMBL/GenBank/DDBJ databases">
        <title>Genomic analysis of Salicibibacter sp. NKC21-4.</title>
        <authorList>
            <person name="Oh Y.J."/>
        </authorList>
    </citation>
    <scope>NUCLEOTIDE SEQUENCE [LARGE SCALE GENOMIC DNA]</scope>
    <source>
        <strain evidence="4 5">NKC21-4</strain>
    </source>
</reference>
<organism evidence="4 5">
    <name type="scientific">Salicibibacter cibi</name>
    <dbReference type="NCBI Taxonomy" id="2743001"/>
    <lineage>
        <taxon>Bacteria</taxon>
        <taxon>Bacillati</taxon>
        <taxon>Bacillota</taxon>
        <taxon>Bacilli</taxon>
        <taxon>Bacillales</taxon>
        <taxon>Bacillaceae</taxon>
        <taxon>Salicibibacter</taxon>
    </lineage>
</organism>
<dbReference type="Proteomes" id="UP000595349">
    <property type="component" value="Chromosome"/>
</dbReference>
<sequence>MFLAGEWKHKSQVIEVDDPGTGEIIATVPKGTSKDMEKALSTAIEGKKVAANLTTKQRMEILVNAAKLVDDNVEEAAQLIATEGIKTINEARSEASRAAETLRLAAEEARRLRGETINFDQVSGNADRHGYTFRFPLGIIGAITPFNDPLNLVAHKIAPAIAGGNAVILKPATQTPLSALWLTEKFLEAGLPAKVMSTITGRGSEVTPPMLESREVRMLTFTGGLEAGEKIAKSAGLKKLSMELGSNSPFLVFKDANLEKAAEAAVDGAYGAGGQNCLSVQRIFVHKDVEQSFTDKFIQKAKQLVTGDKKREDTDMGPVISEKEAKSIMTNIENAKEQGAEVLLGGTHKNSFVSPTLVSNVPKSSTLYEDEIFGPVASLHTFSDYDEAIRSANEVNFGLQAGVFTNHLQTAHKAAHDLHVGGVIINDSSDFRVDAMPFGGVKGSGINREGVHNAIMDMTEPRVVSFKIEGQ</sequence>
<gene>
    <name evidence="4" type="ORF">HUG20_08715</name>
</gene>
<evidence type="ECO:0000313" key="4">
    <source>
        <dbReference type="EMBL" id="QQK81915.1"/>
    </source>
</evidence>
<proteinExistence type="inferred from homology"/>
<dbReference type="AlphaFoldDB" id="A0A7T6ZEC1"/>
<dbReference type="Pfam" id="PF00171">
    <property type="entry name" value="Aldedh"/>
    <property type="match status" value="1"/>
</dbReference>
<accession>A0A7T6ZEC1</accession>
<dbReference type="InterPro" id="IPR015590">
    <property type="entry name" value="Aldehyde_DH_dom"/>
</dbReference>